<dbReference type="Proteomes" id="UP000710815">
    <property type="component" value="Unassembled WGS sequence"/>
</dbReference>
<keyword evidence="1" id="KW-0472">Membrane</keyword>
<feature type="transmembrane region" description="Helical" evidence="1">
    <location>
        <begin position="451"/>
        <end position="472"/>
    </location>
</feature>
<feature type="transmembrane region" description="Helical" evidence="1">
    <location>
        <begin position="64"/>
        <end position="88"/>
    </location>
</feature>
<evidence type="ECO:0000313" key="3">
    <source>
        <dbReference type="Proteomes" id="UP000710815"/>
    </source>
</evidence>
<gene>
    <name evidence="2" type="ORF">JS533_004040</name>
</gene>
<dbReference type="Pfam" id="PF19484">
    <property type="entry name" value="DUF6020"/>
    <property type="match status" value="1"/>
</dbReference>
<feature type="transmembrane region" description="Helical" evidence="1">
    <location>
        <begin position="95"/>
        <end position="111"/>
    </location>
</feature>
<dbReference type="RefSeq" id="WP_241513239.1">
    <property type="nucleotide sequence ID" value="NZ_JAFEJT020000011.1"/>
</dbReference>
<sequence length="486" mass="53604">MIFACWLPYLGLSYPGIYWWDTTLQIAQFESSPRVLWNQHPFMDSLLFGAFAELGKVAWGDCQAGLFILITLQMIAAAATLSALAAYLERYGVAWKARFGCLLLFALFPPIPRMFCTLVKDTVFTPMFVVFFIMFCEIVRTKGAVLRRPAFMAPLALLCVGMGMSKKTGVLIVLGSMLLLVFANMTARLRAACVAFGVLTVLVCSIAIPQAASRILDIREGRPQESLALPIQQVANAWIREGDTFTKAENAALEAFYTKNARELAAVYRPDAVDPVKDWVDLHGTTGKREFLKIWLRHASINPGAYANAFAGLTAGWWSLPTPHDWANVGGADLDIPADSAHHYEHMETVAGWRDVTIGGSLLRSVDAAWGRIPVLNLLYCKAFWASIMPAFCLFLTLCRRRPGGRTDGRTGIRAVLMSRLRDLVRLSPMLLTAMSLYVGPTSLYQEATRYVFPLICVMPLALAVAASGSGLSSFCEDIRRSCSQS</sequence>
<keyword evidence="1" id="KW-1133">Transmembrane helix</keyword>
<proteinExistence type="predicted"/>
<reference evidence="2 3" key="1">
    <citation type="journal article" date="2021" name="Environ. Microbiol.">
        <title>Genetic insights into the dark matter of the mammalian gut microbiota through targeted genome reconstruction.</title>
        <authorList>
            <person name="Lugli G.A."/>
            <person name="Alessandri G."/>
            <person name="Milani C."/>
            <person name="Viappiani A."/>
            <person name="Fontana F."/>
            <person name="Tarracchini C."/>
            <person name="Mancabelli L."/>
            <person name="Argentini C."/>
            <person name="Ruiz L."/>
            <person name="Margolles A."/>
            <person name="van Sinderen D."/>
            <person name="Turroni F."/>
            <person name="Ventura M."/>
        </authorList>
    </citation>
    <scope>NUCLEOTIDE SEQUENCE [LARGE SCALE GENOMIC DNA]</scope>
    <source>
        <strain evidence="2 3">MA1</strain>
    </source>
</reference>
<keyword evidence="3" id="KW-1185">Reference proteome</keyword>
<feature type="transmembrane region" description="Helical" evidence="1">
    <location>
        <begin position="194"/>
        <end position="212"/>
    </location>
</feature>
<name>A0ABS9VTM6_9BIFI</name>
<keyword evidence="1" id="KW-0812">Transmembrane</keyword>
<evidence type="ECO:0000313" key="2">
    <source>
        <dbReference type="EMBL" id="MCH9275446.1"/>
    </source>
</evidence>
<feature type="transmembrane region" description="Helical" evidence="1">
    <location>
        <begin position="421"/>
        <end position="439"/>
    </location>
</feature>
<accession>A0ABS9VTM6</accession>
<comment type="caution">
    <text evidence="2">The sequence shown here is derived from an EMBL/GenBank/DDBJ whole genome shotgun (WGS) entry which is preliminary data.</text>
</comment>
<organism evidence="2 3">
    <name type="scientific">Bifidobacterium amazonense</name>
    <dbReference type="NCBI Taxonomy" id="2809027"/>
    <lineage>
        <taxon>Bacteria</taxon>
        <taxon>Bacillati</taxon>
        <taxon>Actinomycetota</taxon>
        <taxon>Actinomycetes</taxon>
        <taxon>Bifidobacteriales</taxon>
        <taxon>Bifidobacteriaceae</taxon>
        <taxon>Bifidobacterium</taxon>
    </lineage>
</organism>
<dbReference type="EMBL" id="JAFEJT020000011">
    <property type="protein sequence ID" value="MCH9275446.1"/>
    <property type="molecule type" value="Genomic_DNA"/>
</dbReference>
<feature type="transmembrane region" description="Helical" evidence="1">
    <location>
        <begin position="170"/>
        <end position="187"/>
    </location>
</feature>
<evidence type="ECO:0000256" key="1">
    <source>
        <dbReference type="SAM" id="Phobius"/>
    </source>
</evidence>
<reference evidence="2 3" key="2">
    <citation type="journal article" date="2021" name="Syst. Appl. Microbiol.">
        <title>Phylogenetic classification of ten novel species belonging to the genus Bifidobacterium comprising B. phasiani sp. nov., B. pongonis sp. nov., B. saguinibicoloris sp. nov., B. colobi sp. nov., B. simiiventris sp. nov., B. santillanense sp. nov., B. miconis sp. nov., B. amazonense sp. nov., B. pluvialisilvae sp. nov., and B. miconisargentati sp. nov.</title>
        <authorList>
            <person name="Lugli G.A."/>
            <person name="Calvete-Torre I."/>
            <person name="Alessandri G."/>
            <person name="Milani C."/>
            <person name="Turroni F."/>
            <person name="Laiolo P."/>
            <person name="Ossiprandi M.C."/>
            <person name="Margolles A."/>
            <person name="Ruiz L."/>
            <person name="Ventura M."/>
        </authorList>
    </citation>
    <scope>NUCLEOTIDE SEQUENCE [LARGE SCALE GENOMIC DNA]</scope>
    <source>
        <strain evidence="2 3">MA1</strain>
    </source>
</reference>
<feature type="transmembrane region" description="Helical" evidence="1">
    <location>
        <begin position="383"/>
        <end position="400"/>
    </location>
</feature>
<protein>
    <submittedName>
        <fullName evidence="2">DUF6020 family protein</fullName>
    </submittedName>
</protein>
<feature type="transmembrane region" description="Helical" evidence="1">
    <location>
        <begin position="123"/>
        <end position="139"/>
    </location>
</feature>
<dbReference type="InterPro" id="IPR046062">
    <property type="entry name" value="DUF6020"/>
</dbReference>